<name>A0A1W6EVX0_AMPCP</name>
<feature type="signal peptide" evidence="1">
    <location>
        <begin position="1"/>
        <end position="21"/>
    </location>
</feature>
<evidence type="ECO:0000313" key="2">
    <source>
        <dbReference type="EMBL" id="ARK19876.1"/>
    </source>
</evidence>
<accession>A0A1W6EVX0</accession>
<evidence type="ECO:0000256" key="1">
    <source>
        <dbReference type="SAM" id="SignalP"/>
    </source>
</evidence>
<dbReference type="AlphaFoldDB" id="A0A1W6EVX0"/>
<keyword evidence="1" id="KW-0732">Signal</keyword>
<protein>
    <submittedName>
        <fullName evidence="2">Venom protein</fullName>
    </submittedName>
</protein>
<feature type="chain" id="PRO_5012551904" evidence="1">
    <location>
        <begin position="22"/>
        <end position="232"/>
    </location>
</feature>
<proteinExistence type="evidence at transcript level"/>
<dbReference type="EMBL" id="KY563467">
    <property type="protein sequence ID" value="ARK19876.1"/>
    <property type="molecule type" value="mRNA"/>
</dbReference>
<reference evidence="2" key="1">
    <citation type="submission" date="2017-02" db="EMBL/GenBank/DDBJ databases">
        <title>Parasitoid Jewel Wasp Mounts Multi-Pronged Neurochemical Attack to Hijack a Host Brain.</title>
        <authorList>
            <person name="Arvidson R.S."/>
            <person name="Kaiser M."/>
            <person name="Libersat F."/>
            <person name="Adams M.E."/>
        </authorList>
    </citation>
    <scope>NUCLEOTIDE SEQUENCE</scope>
    <source>
        <strain evidence="2">94</strain>
    </source>
</reference>
<organism evidence="2">
    <name type="scientific">Ampulex compressa</name>
    <name type="common">Emerald cockroach wasp</name>
    <dbReference type="NCBI Taxonomy" id="860918"/>
    <lineage>
        <taxon>Eukaryota</taxon>
        <taxon>Metazoa</taxon>
        <taxon>Ecdysozoa</taxon>
        <taxon>Arthropoda</taxon>
        <taxon>Hexapoda</taxon>
        <taxon>Insecta</taxon>
        <taxon>Pterygota</taxon>
        <taxon>Neoptera</taxon>
        <taxon>Endopterygota</taxon>
        <taxon>Hymenoptera</taxon>
        <taxon>Apocrita</taxon>
        <taxon>Aculeata</taxon>
        <taxon>Apoidea</taxon>
        <taxon>Ampulicidae</taxon>
        <taxon>Ampulicini</taxon>
        <taxon>Ampulex</taxon>
    </lineage>
</organism>
<sequence length="232" mass="26766">MLPSLYCINLLCVSLIYDTNSVIYEMLETKAEVDYQNEQNRNNFLMLETDVEYNFDTRVNKVATEVVTSVTNHVLHNITNMVQMQFKKDTKHSPCMRKAANFIRTEAITVVRGMLPCVTIVHEKYFNFTEEIQFALKGYSENKLALRKLSDMCNTKANNIKCYTKPLYKIQKSVAMYSAMFKHLATQVEDVLFDRLPIAETCIKNFLPQLDAMGATAIEDTRECLKEKAKPK</sequence>